<keyword evidence="5" id="KW-1185">Reference proteome</keyword>
<dbReference type="InterPro" id="IPR011009">
    <property type="entry name" value="Kinase-like_dom_sf"/>
</dbReference>
<evidence type="ECO:0000313" key="5">
    <source>
        <dbReference type="Proteomes" id="UP000199729"/>
    </source>
</evidence>
<dbReference type="GO" id="GO:0005524">
    <property type="term" value="F:ATP binding"/>
    <property type="evidence" value="ECO:0007669"/>
    <property type="project" value="UniProtKB-KW"/>
</dbReference>
<proteinExistence type="predicted"/>
<dbReference type="AlphaFoldDB" id="A0A221KDY7"/>
<protein>
    <submittedName>
        <fullName evidence="4">Aminoglycoside phosphotransferase</fullName>
    </submittedName>
</protein>
<dbReference type="Pfam" id="PF01636">
    <property type="entry name" value="APH"/>
    <property type="match status" value="1"/>
</dbReference>
<keyword evidence="4" id="KW-0808">Transferase</keyword>
<evidence type="ECO:0000256" key="1">
    <source>
        <dbReference type="ARBA" id="ARBA00022741"/>
    </source>
</evidence>
<dbReference type="InterPro" id="IPR002575">
    <property type="entry name" value="Aminoglycoside_PTrfase"/>
</dbReference>
<keyword evidence="2" id="KW-0067">ATP-binding</keyword>
<accession>A0A221KDY7</accession>
<name>A0A221KDY7_VITFI</name>
<sequence>MTTPCSTAVTTPDTLAWPDPARRVAFEQWLAPLVSPHGLCPDTLAPASADASFRRYLRLATTAGGSVIVMDAPPAHEDVHPFLHVAGLMHAAGLQAPRILAADEAQGFLLLEDLGQQLYLDALQADGRAQAEPLMRQAVAALVQWQRGVNPISLPPYDEALLRRELALFSEWCVQREYGVSWTPVQQAHWQRLCDKLVASALAQPTVAVHRDWMPRNLMVTPQGVGILDFQDAVCGPISYDVASLLRDAFLSWEEEQEIDWAVRYWSSARKAELDVPDDFGEFWRQIEWMGLQRHLKVMGIFCRLKHRDGKPKYAEDLPRFFTYAVKVANRYIELKPLIPLLETLVGPLTATAYSLR</sequence>
<dbReference type="Gene3D" id="3.90.1200.10">
    <property type="match status" value="1"/>
</dbReference>
<feature type="domain" description="Aminoglycoside phosphotransferase" evidence="3">
    <location>
        <begin position="44"/>
        <end position="267"/>
    </location>
</feature>
<dbReference type="SUPFAM" id="SSF56112">
    <property type="entry name" value="Protein kinase-like (PK-like)"/>
    <property type="match status" value="1"/>
</dbReference>
<dbReference type="GO" id="GO:0016740">
    <property type="term" value="F:transferase activity"/>
    <property type="evidence" value="ECO:0007669"/>
    <property type="project" value="UniProtKB-KW"/>
</dbReference>
<keyword evidence="1" id="KW-0547">Nucleotide-binding</keyword>
<dbReference type="PANTHER" id="PTHR33540:SF1">
    <property type="entry name" value="N-ACETYLMURAMATE_N-ACETYLGLUCOSAMINE KINASE"/>
    <property type="match status" value="1"/>
</dbReference>
<organism evidence="4 5">
    <name type="scientific">Vitreoscilla filiformis</name>
    <dbReference type="NCBI Taxonomy" id="63"/>
    <lineage>
        <taxon>Bacteria</taxon>
        <taxon>Pseudomonadati</taxon>
        <taxon>Pseudomonadota</taxon>
        <taxon>Betaproteobacteria</taxon>
        <taxon>Neisseriales</taxon>
        <taxon>Neisseriaceae</taxon>
        <taxon>Vitreoscilla</taxon>
    </lineage>
</organism>
<dbReference type="EMBL" id="CP022423">
    <property type="protein sequence ID" value="ASM77232.1"/>
    <property type="molecule type" value="Genomic_DNA"/>
</dbReference>
<dbReference type="OrthoDB" id="9809275at2"/>
<dbReference type="KEGG" id="vff:VITFI_CDS1454"/>
<evidence type="ECO:0000259" key="3">
    <source>
        <dbReference type="Pfam" id="PF01636"/>
    </source>
</evidence>
<evidence type="ECO:0000313" key="4">
    <source>
        <dbReference type="EMBL" id="ASM77232.1"/>
    </source>
</evidence>
<dbReference type="PANTHER" id="PTHR33540">
    <property type="entry name" value="TRNA THREONYLCARBAMOYLADENOSINE BIOSYNTHESIS PROTEIN TSAE"/>
    <property type="match status" value="1"/>
</dbReference>
<dbReference type="Proteomes" id="UP000199729">
    <property type="component" value="Chromosome"/>
</dbReference>
<reference evidence="4 5" key="1">
    <citation type="submission" date="2017-07" db="EMBL/GenBank/DDBJ databases">
        <title>Complete Genome Sequence of the cosmetic ferment Vitreoscilla filiformis (ATCC15551).</title>
        <authorList>
            <person name="Contreras S."/>
            <person name="Sagory-Zalkind P."/>
            <person name="Blanquart H."/>
            <person name="Iltis A."/>
            <person name="Morand S.C."/>
        </authorList>
    </citation>
    <scope>NUCLEOTIDE SEQUENCE [LARGE SCALE GENOMIC DNA]</scope>
    <source>
        <strain evidence="4 5">ATCC 15551</strain>
    </source>
</reference>
<gene>
    <name evidence="4" type="ORF">VITFI_CDS1454</name>
</gene>
<evidence type="ECO:0000256" key="2">
    <source>
        <dbReference type="ARBA" id="ARBA00022840"/>
    </source>
</evidence>
<dbReference type="Gene3D" id="3.30.200.20">
    <property type="entry name" value="Phosphorylase Kinase, domain 1"/>
    <property type="match status" value="1"/>
</dbReference>
<dbReference type="RefSeq" id="WP_089416406.1">
    <property type="nucleotide sequence ID" value="NZ_CP022423.1"/>
</dbReference>